<proteinExistence type="predicted"/>
<dbReference type="AlphaFoldDB" id="A0AAJ1PSA2"/>
<dbReference type="Proteomes" id="UP001224428">
    <property type="component" value="Unassembled WGS sequence"/>
</dbReference>
<accession>A0AAJ1PSA2</accession>
<gene>
    <name evidence="2" type="ORF">QLQ80_00785</name>
</gene>
<organism evidence="2 3">
    <name type="scientific">Mycoplasma phocimorsus</name>
    <dbReference type="NCBI Taxonomy" id="3045839"/>
    <lineage>
        <taxon>Bacteria</taxon>
        <taxon>Bacillati</taxon>
        <taxon>Mycoplasmatota</taxon>
        <taxon>Mollicutes</taxon>
        <taxon>Mycoplasmataceae</taxon>
        <taxon>Mycoplasma</taxon>
    </lineage>
</organism>
<feature type="transmembrane region" description="Helical" evidence="1">
    <location>
        <begin position="12"/>
        <end position="30"/>
    </location>
</feature>
<keyword evidence="1" id="KW-0472">Membrane</keyword>
<sequence length="180" mass="21503">MKFLAENKTMLIIVSIAILGLIGFVAYQFVTEKLRKKKILKEKAEFEKLCSDTYRKFINEIYELILSNDKLLQEFIVSIGDYKMGEITNIVKDTLKLIDRSEMYRNVFSKDEMYHDFVIHFMALYEEKSNMWEKRCDESVKWFKKEYVVVEEKAKQLLEVEMKAPKSKKLKKVKTIKEIK</sequence>
<keyword evidence="1" id="KW-0812">Transmembrane</keyword>
<name>A0AAJ1PSA2_9MOLU</name>
<evidence type="ECO:0000313" key="2">
    <source>
        <dbReference type="EMBL" id="MDJ1645626.1"/>
    </source>
</evidence>
<evidence type="ECO:0000313" key="3">
    <source>
        <dbReference type="Proteomes" id="UP001224428"/>
    </source>
</evidence>
<dbReference type="NCBIfam" id="NF045939">
    <property type="entry name" value="MHJ_0274_fam"/>
    <property type="match status" value="1"/>
</dbReference>
<keyword evidence="1" id="KW-1133">Transmembrane helix</keyword>
<protein>
    <submittedName>
        <fullName evidence="2">Uncharacterized protein</fullName>
    </submittedName>
</protein>
<dbReference type="RefSeq" id="WP_283827147.1">
    <property type="nucleotide sequence ID" value="NZ_JASDDP010000008.1"/>
</dbReference>
<reference evidence="2" key="1">
    <citation type="submission" date="2023-05" db="EMBL/GenBank/DDBJ databases">
        <title>Mycoplasma phocimorsus sp. nov., isolated from Scandinavian patients with seal finger or septic arthritis after contact with seals.</title>
        <authorList>
            <person name="Skafte-Holm A."/>
            <person name="Pedersen T.R."/>
            <person name="Froelund M."/>
            <person name="Stegger M."/>
            <person name="Qvortrup K."/>
            <person name="Michaels D.L."/>
            <person name="Brown D.R."/>
            <person name="Jensen J.S."/>
        </authorList>
    </citation>
    <scope>NUCLEOTIDE SEQUENCE</scope>
    <source>
        <strain evidence="2">M5725</strain>
    </source>
</reference>
<dbReference type="EMBL" id="JASDDP010000008">
    <property type="protein sequence ID" value="MDJ1645626.1"/>
    <property type="molecule type" value="Genomic_DNA"/>
</dbReference>
<keyword evidence="3" id="KW-1185">Reference proteome</keyword>
<comment type="caution">
    <text evidence="2">The sequence shown here is derived from an EMBL/GenBank/DDBJ whole genome shotgun (WGS) entry which is preliminary data.</text>
</comment>
<evidence type="ECO:0000256" key="1">
    <source>
        <dbReference type="SAM" id="Phobius"/>
    </source>
</evidence>